<keyword evidence="1" id="KW-0808">Transferase</keyword>
<dbReference type="Proteomes" id="UP000176846">
    <property type="component" value="Unassembled WGS sequence"/>
</dbReference>
<dbReference type="PANTHER" id="PTHR46401">
    <property type="entry name" value="GLYCOSYLTRANSFERASE WBBK-RELATED"/>
    <property type="match status" value="1"/>
</dbReference>
<gene>
    <name evidence="3" type="ORF">A2936_01385</name>
</gene>
<comment type="caution">
    <text evidence="3">The sequence shown here is derived from an EMBL/GenBank/DDBJ whole genome shotgun (WGS) entry which is preliminary data.</text>
</comment>
<dbReference type="EMBL" id="MGEK01000002">
    <property type="protein sequence ID" value="OGL83136.1"/>
    <property type="molecule type" value="Genomic_DNA"/>
</dbReference>
<protein>
    <recommendedName>
        <fullName evidence="2">Glycosyltransferase subfamily 4-like N-terminal domain-containing protein</fullName>
    </recommendedName>
</protein>
<dbReference type="PANTHER" id="PTHR46401:SF2">
    <property type="entry name" value="GLYCOSYLTRANSFERASE WBBK-RELATED"/>
    <property type="match status" value="1"/>
</dbReference>
<dbReference type="GO" id="GO:0016757">
    <property type="term" value="F:glycosyltransferase activity"/>
    <property type="evidence" value="ECO:0007669"/>
    <property type="project" value="TreeGrafter"/>
</dbReference>
<evidence type="ECO:0000259" key="2">
    <source>
        <dbReference type="Pfam" id="PF13439"/>
    </source>
</evidence>
<dbReference type="AlphaFoldDB" id="A0A1F7UY26"/>
<dbReference type="InterPro" id="IPR028098">
    <property type="entry name" value="Glyco_trans_4-like_N"/>
</dbReference>
<dbReference type="Pfam" id="PF13692">
    <property type="entry name" value="Glyco_trans_1_4"/>
    <property type="match status" value="1"/>
</dbReference>
<feature type="domain" description="Glycosyltransferase subfamily 4-like N-terminal" evidence="2">
    <location>
        <begin position="18"/>
        <end position="175"/>
    </location>
</feature>
<dbReference type="Gene3D" id="3.40.50.2000">
    <property type="entry name" value="Glycogen Phosphorylase B"/>
    <property type="match status" value="2"/>
</dbReference>
<evidence type="ECO:0000313" key="3">
    <source>
        <dbReference type="EMBL" id="OGL83136.1"/>
    </source>
</evidence>
<evidence type="ECO:0000313" key="4">
    <source>
        <dbReference type="Proteomes" id="UP000176846"/>
    </source>
</evidence>
<proteinExistence type="predicted"/>
<dbReference type="CDD" id="cd03809">
    <property type="entry name" value="GT4_MtfB-like"/>
    <property type="match status" value="1"/>
</dbReference>
<dbReference type="SUPFAM" id="SSF53756">
    <property type="entry name" value="UDP-Glycosyltransferase/glycogen phosphorylase"/>
    <property type="match status" value="1"/>
</dbReference>
<sequence>MAKFRLGIDLRLYGAEHSGLGRYSAEILDALLRYGHDLDIVGFVDSYSANKEKLAALGVAIIDAPYRPYSWQEQILLPSVIAKAKVDLVHFPHFNVPLTYGGPYVVTIHDLIMHHFPWRTTSQRVAPVFFMKHLAYRATVRRAINRARAVIAVSRYTAEDILTYYPQVAGRLKIILEPAPILGSQSDMKLGVSRDLKRSVPEVVSGECRDDKDILLKYNIGRPYILIVGNLYPHKNTRTVMRVWQRLYPLAKRQLVIVGRLDVFARRLYNEALTLGLVYDSGESPVRFLGFVGDHDLRQLYRMAEYYLNPSLLEGVGLTGLEALAMGTLVLSSPNGPLPEIYQNGATYIPVDNEEVMYRALYKIFNRQVNTTRPEFKESYNLKDVATSLENCYYEVLRSKE</sequence>
<organism evidence="3 4">
    <name type="scientific">Candidatus Uhrbacteria bacterium RIFCSPLOWO2_01_FULL_47_25</name>
    <dbReference type="NCBI Taxonomy" id="1802402"/>
    <lineage>
        <taxon>Bacteria</taxon>
        <taxon>Candidatus Uhriibacteriota</taxon>
    </lineage>
</organism>
<reference evidence="3 4" key="1">
    <citation type="journal article" date="2016" name="Nat. Commun.">
        <title>Thousands of microbial genomes shed light on interconnected biogeochemical processes in an aquifer system.</title>
        <authorList>
            <person name="Anantharaman K."/>
            <person name="Brown C.T."/>
            <person name="Hug L.A."/>
            <person name="Sharon I."/>
            <person name="Castelle C.J."/>
            <person name="Probst A.J."/>
            <person name="Thomas B.C."/>
            <person name="Singh A."/>
            <person name="Wilkins M.J."/>
            <person name="Karaoz U."/>
            <person name="Brodie E.L."/>
            <person name="Williams K.H."/>
            <person name="Hubbard S.S."/>
            <person name="Banfield J.F."/>
        </authorList>
    </citation>
    <scope>NUCLEOTIDE SEQUENCE [LARGE SCALE GENOMIC DNA]</scope>
</reference>
<accession>A0A1F7UY26</accession>
<dbReference type="Pfam" id="PF13439">
    <property type="entry name" value="Glyco_transf_4"/>
    <property type="match status" value="1"/>
</dbReference>
<name>A0A1F7UY26_9BACT</name>
<evidence type="ECO:0000256" key="1">
    <source>
        <dbReference type="ARBA" id="ARBA00022679"/>
    </source>
</evidence>